<sequence>MKVLLIGASGTIGSAVHNALLPQHEVITANHSSNSDIKVDLNDHQSIKNMFSKTTKVDAIICTAGNGQLKPLHQHRDEDYTNVLHNKLMGQVNVFRFGVKYLNEGGSVTLTTGRAHREQIPGSSSIAMATAALEGFISAASIESKNIRLNAVSPAPVQESLAKLGFEMPNAVSASDTAKAYLDALNGTFHGQIIQTSDYAN</sequence>
<organism evidence="3 4">
    <name type="scientific">Pseudoalteromonas luteoviolacea (strain 2ta16)</name>
    <dbReference type="NCBI Taxonomy" id="1353533"/>
    <lineage>
        <taxon>Bacteria</taxon>
        <taxon>Pseudomonadati</taxon>
        <taxon>Pseudomonadota</taxon>
        <taxon>Gammaproteobacteria</taxon>
        <taxon>Alteromonadales</taxon>
        <taxon>Pseudoalteromonadaceae</taxon>
        <taxon>Pseudoalteromonas</taxon>
    </lineage>
</organism>
<dbReference type="PANTHER" id="PTHR43477:SF1">
    <property type="entry name" value="DIHYDROANTICAPSIN 7-DEHYDROGENASE"/>
    <property type="match status" value="1"/>
</dbReference>
<dbReference type="AlphaFoldDB" id="V4J835"/>
<dbReference type="InterPro" id="IPR051122">
    <property type="entry name" value="SDR_DHRS6-like"/>
</dbReference>
<dbReference type="PANTHER" id="PTHR43477">
    <property type="entry name" value="DIHYDROANTICAPSIN 7-DEHYDROGENASE"/>
    <property type="match status" value="1"/>
</dbReference>
<dbReference type="GO" id="GO:0016491">
    <property type="term" value="F:oxidoreductase activity"/>
    <property type="evidence" value="ECO:0007669"/>
    <property type="project" value="UniProtKB-KW"/>
</dbReference>
<dbReference type="PATRIC" id="fig|1353533.3.peg.4157"/>
<name>V4J835_PSEL2</name>
<dbReference type="InterPro" id="IPR002347">
    <property type="entry name" value="SDR_fam"/>
</dbReference>
<accession>V4J835</accession>
<dbReference type="Gene3D" id="3.40.50.720">
    <property type="entry name" value="NAD(P)-binding Rossmann-like Domain"/>
    <property type="match status" value="1"/>
</dbReference>
<dbReference type="SUPFAM" id="SSF51735">
    <property type="entry name" value="NAD(P)-binding Rossmann-fold domains"/>
    <property type="match status" value="1"/>
</dbReference>
<protein>
    <submittedName>
        <fullName evidence="3">Dehydrogenase</fullName>
    </submittedName>
</protein>
<keyword evidence="2" id="KW-0560">Oxidoreductase</keyword>
<dbReference type="Proteomes" id="UP000017820">
    <property type="component" value="Unassembled WGS sequence"/>
</dbReference>
<comment type="similarity">
    <text evidence="1">Belongs to the short-chain dehydrogenases/reductases (SDR) family.</text>
</comment>
<evidence type="ECO:0000256" key="2">
    <source>
        <dbReference type="ARBA" id="ARBA00023002"/>
    </source>
</evidence>
<proteinExistence type="inferred from homology"/>
<gene>
    <name evidence="3" type="ORF">PL2TA16_00206</name>
</gene>
<evidence type="ECO:0000313" key="3">
    <source>
        <dbReference type="EMBL" id="ESP91407.1"/>
    </source>
</evidence>
<dbReference type="NCBIfam" id="NF005754">
    <property type="entry name" value="PRK07578.1"/>
    <property type="match status" value="1"/>
</dbReference>
<evidence type="ECO:0000256" key="1">
    <source>
        <dbReference type="ARBA" id="ARBA00006484"/>
    </source>
</evidence>
<dbReference type="PRINTS" id="PR00081">
    <property type="entry name" value="GDHRDH"/>
</dbReference>
<dbReference type="CDD" id="cd11731">
    <property type="entry name" value="Lin1944_like_SDR_c"/>
    <property type="match status" value="1"/>
</dbReference>
<evidence type="ECO:0000313" key="4">
    <source>
        <dbReference type="Proteomes" id="UP000017820"/>
    </source>
</evidence>
<dbReference type="Pfam" id="PF13561">
    <property type="entry name" value="adh_short_C2"/>
    <property type="match status" value="1"/>
</dbReference>
<dbReference type="InterPro" id="IPR036291">
    <property type="entry name" value="NAD(P)-bd_dom_sf"/>
</dbReference>
<reference evidence="3 4" key="1">
    <citation type="submission" date="2013-07" db="EMBL/GenBank/DDBJ databases">
        <title>Draft genome sequence of Pseudoalteromonas luteoviolacea 2ta16.</title>
        <authorList>
            <person name="Allen E.E."/>
            <person name="Azam F."/>
            <person name="Podell S."/>
        </authorList>
    </citation>
    <scope>NUCLEOTIDE SEQUENCE [LARGE SCALE GENOMIC DNA]</scope>
    <source>
        <strain evidence="3 4">2ta16</strain>
    </source>
</reference>
<dbReference type="RefSeq" id="WP_023401009.1">
    <property type="nucleotide sequence ID" value="NZ_AUSV01000113.1"/>
</dbReference>
<comment type="caution">
    <text evidence="3">The sequence shown here is derived from an EMBL/GenBank/DDBJ whole genome shotgun (WGS) entry which is preliminary data.</text>
</comment>
<dbReference type="EMBL" id="AUSV01000113">
    <property type="protein sequence ID" value="ESP91407.1"/>
    <property type="molecule type" value="Genomic_DNA"/>
</dbReference>